<dbReference type="KEGG" id="cpi:Cpin_2273"/>
<evidence type="ECO:0000256" key="1">
    <source>
        <dbReference type="SAM" id="SignalP"/>
    </source>
</evidence>
<evidence type="ECO:0000313" key="2">
    <source>
        <dbReference type="EMBL" id="ACU59764.1"/>
    </source>
</evidence>
<keyword evidence="1" id="KW-0732">Signal</keyword>
<reference evidence="3" key="1">
    <citation type="submission" date="2009-08" db="EMBL/GenBank/DDBJ databases">
        <title>The complete genome of Chitinophaga pinensis DSM 2588.</title>
        <authorList>
            <consortium name="US DOE Joint Genome Institute (JGI-PGF)"/>
            <person name="Lucas S."/>
            <person name="Copeland A."/>
            <person name="Lapidus A."/>
            <person name="Glavina del Rio T."/>
            <person name="Dalin E."/>
            <person name="Tice H."/>
            <person name="Bruce D."/>
            <person name="Goodwin L."/>
            <person name="Pitluck S."/>
            <person name="Kyrpides N."/>
            <person name="Mavromatis K."/>
            <person name="Ivanova N."/>
            <person name="Mikhailova N."/>
            <person name="Sims D."/>
            <person name="Meinche L."/>
            <person name="Brettin T."/>
            <person name="Detter J.C."/>
            <person name="Han C."/>
            <person name="Larimer F."/>
            <person name="Land M."/>
            <person name="Hauser L."/>
            <person name="Markowitz V."/>
            <person name="Cheng J.-F."/>
            <person name="Hugenholtz P."/>
            <person name="Woyke T."/>
            <person name="Wu D."/>
            <person name="Spring S."/>
            <person name="Klenk H.-P."/>
            <person name="Eisen J.A."/>
        </authorList>
    </citation>
    <scope>NUCLEOTIDE SEQUENCE [LARGE SCALE GENOMIC DNA]</scope>
    <source>
        <strain evidence="3">ATCC 43595 / DSM 2588 / LMG 13176 / NBRC 15968 / NCIMB 11800 / UQM 2034</strain>
    </source>
</reference>
<reference evidence="2 3" key="2">
    <citation type="journal article" date="2010" name="Stand. Genomic Sci.">
        <title>Complete genome sequence of Chitinophaga pinensis type strain (UQM 2034).</title>
        <authorList>
            <person name="Glavina Del Rio T."/>
            <person name="Abt B."/>
            <person name="Spring S."/>
            <person name="Lapidus A."/>
            <person name="Nolan M."/>
            <person name="Tice H."/>
            <person name="Copeland A."/>
            <person name="Cheng J.F."/>
            <person name="Chen F."/>
            <person name="Bruce D."/>
            <person name="Goodwin L."/>
            <person name="Pitluck S."/>
            <person name="Ivanova N."/>
            <person name="Mavromatis K."/>
            <person name="Mikhailova N."/>
            <person name="Pati A."/>
            <person name="Chen A."/>
            <person name="Palaniappan K."/>
            <person name="Land M."/>
            <person name="Hauser L."/>
            <person name="Chang Y.J."/>
            <person name="Jeffries C.D."/>
            <person name="Chain P."/>
            <person name="Saunders E."/>
            <person name="Detter J.C."/>
            <person name="Brettin T."/>
            <person name="Rohde M."/>
            <person name="Goker M."/>
            <person name="Bristow J."/>
            <person name="Eisen J.A."/>
            <person name="Markowitz V."/>
            <person name="Hugenholtz P."/>
            <person name="Kyrpides N.C."/>
            <person name="Klenk H.P."/>
            <person name="Lucas S."/>
        </authorList>
    </citation>
    <scope>NUCLEOTIDE SEQUENCE [LARGE SCALE GENOMIC DNA]</scope>
    <source>
        <strain evidence="3">ATCC 43595 / DSM 2588 / LMG 13176 / NBRC 15968 / NCIMB 11800 / UQM 2034</strain>
    </source>
</reference>
<gene>
    <name evidence="2" type="ordered locus">Cpin_2273</name>
</gene>
<name>A0A979GSZ8_CHIPD</name>
<dbReference type="Proteomes" id="UP000002215">
    <property type="component" value="Chromosome"/>
</dbReference>
<dbReference type="InterPro" id="IPR011989">
    <property type="entry name" value="ARM-like"/>
</dbReference>
<dbReference type="InterPro" id="IPR016024">
    <property type="entry name" value="ARM-type_fold"/>
</dbReference>
<dbReference type="RefSeq" id="WP_012789940.1">
    <property type="nucleotide sequence ID" value="NC_013132.1"/>
</dbReference>
<protein>
    <recommendedName>
        <fullName evidence="4">HEAT repeat domain-containing protein</fullName>
    </recommendedName>
</protein>
<feature type="signal peptide" evidence="1">
    <location>
        <begin position="1"/>
        <end position="19"/>
    </location>
</feature>
<dbReference type="AlphaFoldDB" id="A0A979GSZ8"/>
<dbReference type="SUPFAM" id="SSF48371">
    <property type="entry name" value="ARM repeat"/>
    <property type="match status" value="1"/>
</dbReference>
<evidence type="ECO:0000313" key="3">
    <source>
        <dbReference type="Proteomes" id="UP000002215"/>
    </source>
</evidence>
<dbReference type="EMBL" id="CP001699">
    <property type="protein sequence ID" value="ACU59764.1"/>
    <property type="molecule type" value="Genomic_DNA"/>
</dbReference>
<evidence type="ECO:0008006" key="4">
    <source>
        <dbReference type="Google" id="ProtNLM"/>
    </source>
</evidence>
<feature type="chain" id="PRO_5037938616" description="HEAT repeat domain-containing protein" evidence="1">
    <location>
        <begin position="20"/>
        <end position="482"/>
    </location>
</feature>
<dbReference type="OrthoDB" id="9806233at2"/>
<accession>A0A979GSZ8</accession>
<organism evidence="2 3">
    <name type="scientific">Chitinophaga pinensis (strain ATCC 43595 / DSM 2588 / LMG 13176 / NBRC 15968 / NCIMB 11800 / UQM 2034)</name>
    <dbReference type="NCBI Taxonomy" id="485918"/>
    <lineage>
        <taxon>Bacteria</taxon>
        <taxon>Pseudomonadati</taxon>
        <taxon>Bacteroidota</taxon>
        <taxon>Chitinophagia</taxon>
        <taxon>Chitinophagales</taxon>
        <taxon>Chitinophagaceae</taxon>
        <taxon>Chitinophaga</taxon>
    </lineage>
</organism>
<dbReference type="Pfam" id="PF13646">
    <property type="entry name" value="HEAT_2"/>
    <property type="match status" value="1"/>
</dbReference>
<sequence length="482" mass="51696">MKTKILFVILLLSCVTLSAQQKQSPYAAKISRVLKRMPANNQLQLDSCMQQITALGVNGLTEMACMLRPPGKGDNTALQYALNGYANYVAAATRDSLRSKAIKAWGKALKLTTDASAKIFLIEQLQFFGDNTAIPLLKPCLLQPRYADPAVRVLSQIKTSASLIAMELALDKAKGNSEIALVKALGDRRYIAAEGAVTLRTSSPDPVLKRTALFALADIASEDSEPVLFAAAEKVNFAYDSTGATAAYLLFIDHLGHNWPTAPAQAAANKVLRQCKGDSLSHVRIAALKTIVDIMGDNATNTLTLAADNKDLQYAAAALAMAGRFMNAANADIWLQKGERSQPATKAAVITMLAATKQRVAISLCTKALKDSDARVRMAAIEASAQMQSPEMLSPLLVAMKTADSTEVKAIGNSLLSIRSRDVSGYVAVALQHAPPFAQITLLHVLAYKKAADKERFIRLLLDNENPDVAAAAKTTLEAVKE</sequence>
<dbReference type="Gene3D" id="1.25.10.10">
    <property type="entry name" value="Leucine-rich Repeat Variant"/>
    <property type="match status" value="2"/>
</dbReference>
<proteinExistence type="predicted"/>